<accession>A0AAD9Y0C4</accession>
<dbReference type="EMBL" id="VYYT01000554">
    <property type="protein sequence ID" value="KAK2732083.1"/>
    <property type="molecule type" value="Genomic_DNA"/>
</dbReference>
<protein>
    <submittedName>
        <fullName evidence="1">Uncharacterized protein</fullName>
    </submittedName>
</protein>
<dbReference type="Proteomes" id="UP001281614">
    <property type="component" value="Unassembled WGS sequence"/>
</dbReference>
<organism evidence="1 2">
    <name type="scientific">Colletotrichum kahawae</name>
    <name type="common">Coffee berry disease fungus</name>
    <dbReference type="NCBI Taxonomy" id="34407"/>
    <lineage>
        <taxon>Eukaryota</taxon>
        <taxon>Fungi</taxon>
        <taxon>Dikarya</taxon>
        <taxon>Ascomycota</taxon>
        <taxon>Pezizomycotina</taxon>
        <taxon>Sordariomycetes</taxon>
        <taxon>Hypocreomycetidae</taxon>
        <taxon>Glomerellales</taxon>
        <taxon>Glomerellaceae</taxon>
        <taxon>Colletotrichum</taxon>
        <taxon>Colletotrichum gloeosporioides species complex</taxon>
    </lineage>
</organism>
<sequence>MRPRYREHRRLAFSSSCLQHNLLFKTYI</sequence>
<keyword evidence="2" id="KW-1185">Reference proteome</keyword>
<comment type="caution">
    <text evidence="1">The sequence shown here is derived from an EMBL/GenBank/DDBJ whole genome shotgun (WGS) entry which is preliminary data.</text>
</comment>
<name>A0AAD9Y0C4_COLKA</name>
<proteinExistence type="predicted"/>
<reference evidence="1" key="1">
    <citation type="submission" date="2023-02" db="EMBL/GenBank/DDBJ databases">
        <title>Colletotrichum kahawae CIFC_Que2 genome sequencing and assembly.</title>
        <authorList>
            <person name="Baroncelli R."/>
        </authorList>
    </citation>
    <scope>NUCLEOTIDE SEQUENCE</scope>
    <source>
        <strain evidence="1">CIFC_Que2</strain>
    </source>
</reference>
<evidence type="ECO:0000313" key="1">
    <source>
        <dbReference type="EMBL" id="KAK2732083.1"/>
    </source>
</evidence>
<gene>
    <name evidence="1" type="ORF">CKAH01_02029</name>
</gene>
<dbReference type="AlphaFoldDB" id="A0AAD9Y0C4"/>
<evidence type="ECO:0000313" key="2">
    <source>
        <dbReference type="Proteomes" id="UP001281614"/>
    </source>
</evidence>